<evidence type="ECO:0000256" key="1">
    <source>
        <dbReference type="SAM" id="Phobius"/>
    </source>
</evidence>
<comment type="caution">
    <text evidence="2">The sequence shown here is derived from an EMBL/GenBank/DDBJ whole genome shotgun (WGS) entry which is preliminary data.</text>
</comment>
<feature type="transmembrane region" description="Helical" evidence="1">
    <location>
        <begin position="21"/>
        <end position="39"/>
    </location>
</feature>
<sequence length="77" mass="8201">MLAIAWSLVWRARVALRQGPFLAGLGVGVVASSICRVLVPYRIKARITGLFSALALVIIVVSTPILRSKDDANAQAV</sequence>
<name>A0A6L3B1E3_AZOBR</name>
<keyword evidence="1" id="KW-0472">Membrane</keyword>
<keyword evidence="1" id="KW-1133">Transmembrane helix</keyword>
<organism evidence="2 3">
    <name type="scientific">Azospirillum brasilense</name>
    <dbReference type="NCBI Taxonomy" id="192"/>
    <lineage>
        <taxon>Bacteria</taxon>
        <taxon>Pseudomonadati</taxon>
        <taxon>Pseudomonadota</taxon>
        <taxon>Alphaproteobacteria</taxon>
        <taxon>Rhodospirillales</taxon>
        <taxon>Azospirillaceae</taxon>
        <taxon>Azospirillum</taxon>
    </lineage>
</organism>
<dbReference type="EMBL" id="QOKV01000005">
    <property type="protein sequence ID" value="KAA0686130.1"/>
    <property type="molecule type" value="Genomic_DNA"/>
</dbReference>
<proteinExistence type="predicted"/>
<dbReference type="RefSeq" id="WP_149164703.1">
    <property type="nucleotide sequence ID" value="NZ_QOKV01000005.1"/>
</dbReference>
<dbReference type="AlphaFoldDB" id="A0A6L3B1E3"/>
<reference evidence="2 3" key="1">
    <citation type="submission" date="2018-07" db="EMBL/GenBank/DDBJ databases">
        <title>Genome sequence of Roseomonas fauriae ATCC 49958.</title>
        <authorList>
            <person name="Sant'Anna F.H."/>
            <person name="Baldani J.I."/>
            <person name="Zilli J.E."/>
            <person name="Reis V.M."/>
            <person name="Hartmann A."/>
            <person name="Cruz L."/>
            <person name="de Souza E.M."/>
            <person name="de Oliveira Pedrosa F."/>
            <person name="Passaglia L.M.P."/>
        </authorList>
    </citation>
    <scope>NUCLEOTIDE SEQUENCE [LARGE SCALE GENOMIC DNA]</scope>
    <source>
        <strain evidence="2 3">ATCC 49958</strain>
    </source>
</reference>
<evidence type="ECO:0000313" key="3">
    <source>
        <dbReference type="Proteomes" id="UP000476837"/>
    </source>
</evidence>
<feature type="transmembrane region" description="Helical" evidence="1">
    <location>
        <begin position="45"/>
        <end position="66"/>
    </location>
</feature>
<accession>A0A6L3B1E3</accession>
<gene>
    <name evidence="2" type="ORF">DS837_10525</name>
</gene>
<dbReference type="Proteomes" id="UP000476837">
    <property type="component" value="Unassembled WGS sequence"/>
</dbReference>
<evidence type="ECO:0000313" key="2">
    <source>
        <dbReference type="EMBL" id="KAA0686130.1"/>
    </source>
</evidence>
<keyword evidence="1" id="KW-0812">Transmembrane</keyword>
<protein>
    <submittedName>
        <fullName evidence="2">Uncharacterized protein</fullName>
    </submittedName>
</protein>